<organism evidence="3 4">
    <name type="scientific">Luteolibacter pohnpeiensis</name>
    <dbReference type="NCBI Taxonomy" id="454153"/>
    <lineage>
        <taxon>Bacteria</taxon>
        <taxon>Pseudomonadati</taxon>
        <taxon>Verrucomicrobiota</taxon>
        <taxon>Verrucomicrobiia</taxon>
        <taxon>Verrucomicrobiales</taxon>
        <taxon>Verrucomicrobiaceae</taxon>
        <taxon>Luteolibacter</taxon>
    </lineage>
</organism>
<accession>A0A934VQ13</accession>
<feature type="transmembrane region" description="Helical" evidence="1">
    <location>
        <begin position="36"/>
        <end position="52"/>
    </location>
</feature>
<dbReference type="InterPro" id="IPR038765">
    <property type="entry name" value="Papain-like_cys_pep_sf"/>
</dbReference>
<dbReference type="PANTHER" id="PTHR42736">
    <property type="entry name" value="PROTEIN-GLUTAMINE GAMMA-GLUTAMYLTRANSFERASE"/>
    <property type="match status" value="1"/>
</dbReference>
<keyword evidence="4" id="KW-1185">Reference proteome</keyword>
<dbReference type="EMBL" id="JAENIJ010000005">
    <property type="protein sequence ID" value="MBK1881616.1"/>
    <property type="molecule type" value="Genomic_DNA"/>
</dbReference>
<proteinExistence type="predicted"/>
<gene>
    <name evidence="3" type="ORF">JIN85_04280</name>
</gene>
<dbReference type="SUPFAM" id="SSF54001">
    <property type="entry name" value="Cysteine proteinases"/>
    <property type="match status" value="1"/>
</dbReference>
<feature type="transmembrane region" description="Helical" evidence="1">
    <location>
        <begin position="137"/>
        <end position="153"/>
    </location>
</feature>
<evidence type="ECO:0000313" key="4">
    <source>
        <dbReference type="Proteomes" id="UP000603141"/>
    </source>
</evidence>
<protein>
    <submittedName>
        <fullName evidence="3">Transglutaminase domain-containing protein</fullName>
    </submittedName>
</protein>
<dbReference type="InterPro" id="IPR052901">
    <property type="entry name" value="Bact_TGase-like"/>
</dbReference>
<keyword evidence="1" id="KW-0472">Membrane</keyword>
<dbReference type="SMART" id="SM00460">
    <property type="entry name" value="TGc"/>
    <property type="match status" value="1"/>
</dbReference>
<dbReference type="RefSeq" id="WP_200267996.1">
    <property type="nucleotide sequence ID" value="NZ_JAENIJ010000005.1"/>
</dbReference>
<reference evidence="3" key="1">
    <citation type="submission" date="2021-01" db="EMBL/GenBank/DDBJ databases">
        <title>Modified the classification status of verrucomicrobia.</title>
        <authorList>
            <person name="Feng X."/>
        </authorList>
    </citation>
    <scope>NUCLEOTIDE SEQUENCE</scope>
    <source>
        <strain evidence="3">KCTC 22041</strain>
    </source>
</reference>
<keyword evidence="1" id="KW-1133">Transmembrane helix</keyword>
<evidence type="ECO:0000259" key="2">
    <source>
        <dbReference type="SMART" id="SM00460"/>
    </source>
</evidence>
<dbReference type="PANTHER" id="PTHR42736:SF1">
    <property type="entry name" value="PROTEIN-GLUTAMINE GAMMA-GLUTAMYLTRANSFERASE"/>
    <property type="match status" value="1"/>
</dbReference>
<dbReference type="AlphaFoldDB" id="A0A934VQ13"/>
<dbReference type="Proteomes" id="UP000603141">
    <property type="component" value="Unassembled WGS sequence"/>
</dbReference>
<evidence type="ECO:0000313" key="3">
    <source>
        <dbReference type="EMBL" id="MBK1881616.1"/>
    </source>
</evidence>
<dbReference type="Gene3D" id="3.10.620.30">
    <property type="match status" value="1"/>
</dbReference>
<name>A0A934VQ13_9BACT</name>
<feature type="transmembrane region" description="Helical" evidence="1">
    <location>
        <begin position="83"/>
        <end position="100"/>
    </location>
</feature>
<feature type="transmembrane region" description="Helical" evidence="1">
    <location>
        <begin position="112"/>
        <end position="131"/>
    </location>
</feature>
<dbReference type="Pfam" id="PF01841">
    <property type="entry name" value="Transglut_core"/>
    <property type="match status" value="1"/>
</dbReference>
<evidence type="ECO:0000256" key="1">
    <source>
        <dbReference type="SAM" id="Phobius"/>
    </source>
</evidence>
<sequence>MTGNVIAAVLLAVIVETAHFVRLRWNFDDHGYARSWHLSTIAIIVLLVVFWLDDSHRSLAVSRVMGWLPVLLFPVQFTQSYGLQTSIPLNIFSFFARQRYERNLRHGLQESVIKLNFGNAYLVITLVASTLGEQANPYFYLPGIVLLIGWPMVRNRRKRPAGVLFALFIATLFALTGQATLHFATSKYSYRGKDSGSGTGLDAKTSHTQIGKLGDIKVSRDILWRLKIRKGDPFPSLLRAASYNRYINGTWDTRLPPGSRSLVLDFQDLSAYGTSDSEDYYLIRANADGKEATLPTLPRFSIRGSVNNKSLLPMPGNAASIKDFELDGIERNSFGTIRIYPQNPIIDGTILWGDHQSPEVPPWPQQDLAVIRSESRTVAEVVESLGLKSAPTLDEKLNIVKRWFDQNFTYTRYLSIPAFYDASANPTTAISQFLTTDRKGHCEYFATAATLLLREAGVPTRYTIGFAVRETDPKDGTAVIRGEHCHAWCRVWDEKNGIWKDFDPTPGNWFALEEQRLGKSSFQWLADGLLIAREDFFLWRNRPKNQLIISIIVTILAVGALIVIIRRLAKSRHVVHEHQSAESVFESNIRTALNELEPTAKKILGPRPPGQSLPQWLLPLQGLIAAPELVAEAITLHQKLRFDPAPSSKSVKDRLQSLADQIREQLDRLADAKA</sequence>
<dbReference type="InterPro" id="IPR002931">
    <property type="entry name" value="Transglutaminase-like"/>
</dbReference>
<feature type="domain" description="Transglutaminase-like" evidence="2">
    <location>
        <begin position="434"/>
        <end position="506"/>
    </location>
</feature>
<comment type="caution">
    <text evidence="3">The sequence shown here is derived from an EMBL/GenBank/DDBJ whole genome shotgun (WGS) entry which is preliminary data.</text>
</comment>
<feature type="transmembrane region" description="Helical" evidence="1">
    <location>
        <begin position="160"/>
        <end position="181"/>
    </location>
</feature>
<keyword evidence="1" id="KW-0812">Transmembrane</keyword>
<feature type="transmembrane region" description="Helical" evidence="1">
    <location>
        <begin position="547"/>
        <end position="565"/>
    </location>
</feature>